<evidence type="ECO:0000259" key="5">
    <source>
        <dbReference type="Pfam" id="PF05523"/>
    </source>
</evidence>
<dbReference type="CDD" id="cd20292">
    <property type="entry name" value="cupin_QdtA-like"/>
    <property type="match status" value="1"/>
</dbReference>
<dbReference type="InterPro" id="IPR011004">
    <property type="entry name" value="Trimer_LpxA-like_sf"/>
</dbReference>
<dbReference type="InterPro" id="IPR018357">
    <property type="entry name" value="Hexapep_transf_CS"/>
</dbReference>
<keyword evidence="2" id="KW-0808">Transferase</keyword>
<reference evidence="6 7" key="1">
    <citation type="journal article" date="2013" name="Front. Microbiol.">
        <title>The genome of the endophytic bacterium H. frisingense GSF30(T) identifies diverse strategies in the Herbaspirillum genus to interact with plants.</title>
        <authorList>
            <person name="Straub D."/>
            <person name="Rothballer M."/>
            <person name="Hartmann A."/>
            <person name="Ludewig U."/>
        </authorList>
    </citation>
    <scope>NUCLEOTIDE SEQUENCE [LARGE SCALE GENOMIC DNA]</scope>
    <source>
        <strain evidence="6 7">GSF30</strain>
    </source>
</reference>
<dbReference type="EMBL" id="AEEC02000062">
    <property type="protein sequence ID" value="EOA02184.1"/>
    <property type="molecule type" value="Genomic_DNA"/>
</dbReference>
<dbReference type="Pfam" id="PF00132">
    <property type="entry name" value="Hexapep"/>
    <property type="match status" value="3"/>
</dbReference>
<feature type="domain" description="Sugar 3,4-ketoisomerase QdtA cupin" evidence="5">
    <location>
        <begin position="179"/>
        <end position="307"/>
    </location>
</feature>
<dbReference type="SUPFAM" id="SSF51161">
    <property type="entry name" value="Trimeric LpxA-like enzymes"/>
    <property type="match status" value="1"/>
</dbReference>
<dbReference type="PANTHER" id="PTHR43300">
    <property type="entry name" value="ACETYLTRANSFERASE"/>
    <property type="match status" value="1"/>
</dbReference>
<organism evidence="6 7">
    <name type="scientific">Herbaspirillum frisingense GSF30</name>
    <dbReference type="NCBI Taxonomy" id="864073"/>
    <lineage>
        <taxon>Bacteria</taxon>
        <taxon>Pseudomonadati</taxon>
        <taxon>Pseudomonadota</taxon>
        <taxon>Betaproteobacteria</taxon>
        <taxon>Burkholderiales</taxon>
        <taxon>Oxalobacteraceae</taxon>
        <taxon>Herbaspirillum</taxon>
    </lineage>
</organism>
<dbReference type="RefSeq" id="WP_006465577.1">
    <property type="nucleotide sequence ID" value="NZ_AEEC02000062.1"/>
</dbReference>
<dbReference type="PANTHER" id="PTHR43300:SF4">
    <property type="entry name" value="ACYL-[ACYL-CARRIER-PROTEIN]--UDP-N-ACETYLGLUCOSAMINE O-ACYLTRANSFERASE"/>
    <property type="match status" value="1"/>
</dbReference>
<comment type="caution">
    <text evidence="6">The sequence shown here is derived from an EMBL/GenBank/DDBJ whole genome shotgun (WGS) entry which is preliminary data.</text>
</comment>
<dbReference type="Pfam" id="PF05523">
    <property type="entry name" value="FdtA"/>
    <property type="match status" value="1"/>
</dbReference>
<dbReference type="GO" id="GO:0016746">
    <property type="term" value="F:acyltransferase activity"/>
    <property type="evidence" value="ECO:0007669"/>
    <property type="project" value="UniProtKB-KW"/>
</dbReference>
<evidence type="ECO:0000256" key="3">
    <source>
        <dbReference type="ARBA" id="ARBA00022737"/>
    </source>
</evidence>
<protein>
    <submittedName>
        <fullName evidence="6">WxcM-like protein</fullName>
    </submittedName>
</protein>
<dbReference type="Gene3D" id="2.160.10.10">
    <property type="entry name" value="Hexapeptide repeat proteins"/>
    <property type="match status" value="1"/>
</dbReference>
<name>A0AAI9N1M7_9BURK</name>
<accession>A0AAI9N1M7</accession>
<dbReference type="CDD" id="cd03358">
    <property type="entry name" value="LbH_WxcM_N_like"/>
    <property type="match status" value="1"/>
</dbReference>
<evidence type="ECO:0000256" key="1">
    <source>
        <dbReference type="ARBA" id="ARBA00007274"/>
    </source>
</evidence>
<proteinExistence type="inferred from homology"/>
<dbReference type="PROSITE" id="PS00101">
    <property type="entry name" value="HEXAPEP_TRANSFERASES"/>
    <property type="match status" value="1"/>
</dbReference>
<dbReference type="SUPFAM" id="SSF51182">
    <property type="entry name" value="RmlC-like cupins"/>
    <property type="match status" value="1"/>
</dbReference>
<dbReference type="InterPro" id="IPR008894">
    <property type="entry name" value="QdtA_cupin_dom"/>
</dbReference>
<evidence type="ECO:0000256" key="4">
    <source>
        <dbReference type="ARBA" id="ARBA00023315"/>
    </source>
</evidence>
<dbReference type="Gene3D" id="2.60.120.10">
    <property type="entry name" value="Jelly Rolls"/>
    <property type="match status" value="1"/>
</dbReference>
<dbReference type="AlphaFoldDB" id="A0AAI9N1M7"/>
<dbReference type="InterPro" id="IPR014710">
    <property type="entry name" value="RmlC-like_jellyroll"/>
</dbReference>
<keyword evidence="4" id="KW-0012">Acyltransferase</keyword>
<evidence type="ECO:0000313" key="7">
    <source>
        <dbReference type="Proteomes" id="UP000006772"/>
    </source>
</evidence>
<keyword evidence="3" id="KW-0677">Repeat</keyword>
<dbReference type="Proteomes" id="UP000006772">
    <property type="component" value="Unassembled WGS sequence"/>
</dbReference>
<comment type="similarity">
    <text evidence="1">Belongs to the transferase hexapeptide repeat family.</text>
</comment>
<dbReference type="InterPro" id="IPR050179">
    <property type="entry name" value="Trans_hexapeptide_repeat"/>
</dbReference>
<dbReference type="InterPro" id="IPR001451">
    <property type="entry name" value="Hexapep"/>
</dbReference>
<evidence type="ECO:0000313" key="6">
    <source>
        <dbReference type="EMBL" id="EOA02184.1"/>
    </source>
</evidence>
<gene>
    <name evidence="6" type="ORF">HFRIS_023865</name>
</gene>
<sequence>MKIHPSADVQTSQIGTDTTIWQYVVILAGARIGRDVNINAHCFIENDVTIGDRVTIKSGVYLWDGIRVEDDVFIGPNVTFTNDKFPRSKVYPERFVETTLERGASIGGGATILPGVHIGRGALVGAGAVVTKSVPPYAVVTGCPARITGYVDAGEQPREEDRVEMPSERDRVVALDVKGVTLHRLKQVSDIRGDLSVGEFPVDIPFVPSRYFLVYNVPSEKTRGEHAHHKCRQFLICVKGSCSVVADDGRSRIEVLLDSPDLGIYLPPLTWGTQYKYSSDAVLLVFASDSYDAQDYIRDYESFLQTVSPKDEIS</sequence>
<dbReference type="InterPro" id="IPR011051">
    <property type="entry name" value="RmlC_Cupin_sf"/>
</dbReference>
<evidence type="ECO:0000256" key="2">
    <source>
        <dbReference type="ARBA" id="ARBA00022679"/>
    </source>
</evidence>